<feature type="domain" description="Ribosomal RNA small subunit methyltransferase E methyltransferase" evidence="13">
    <location>
        <begin position="77"/>
        <end position="232"/>
    </location>
</feature>
<evidence type="ECO:0000259" key="14">
    <source>
        <dbReference type="Pfam" id="PF20260"/>
    </source>
</evidence>
<comment type="caution">
    <text evidence="15">The sequence shown here is derived from an EMBL/GenBank/DDBJ whole genome shotgun (WGS) entry which is preliminary data.</text>
</comment>
<evidence type="ECO:0000256" key="12">
    <source>
        <dbReference type="PIRNR" id="PIRNR015601"/>
    </source>
</evidence>
<dbReference type="EMBL" id="JABBNT010000001">
    <property type="protein sequence ID" value="NMM43732.1"/>
    <property type="molecule type" value="Genomic_DNA"/>
</dbReference>
<dbReference type="NCBIfam" id="TIGR00046">
    <property type="entry name" value="RsmE family RNA methyltransferase"/>
    <property type="match status" value="1"/>
</dbReference>
<dbReference type="Proteomes" id="UP000539372">
    <property type="component" value="Unassembled WGS sequence"/>
</dbReference>
<dbReference type="GO" id="GO:0005737">
    <property type="term" value="C:cytoplasm"/>
    <property type="evidence" value="ECO:0007669"/>
    <property type="project" value="UniProtKB-SubCell"/>
</dbReference>
<dbReference type="Pfam" id="PF20260">
    <property type="entry name" value="PUA_4"/>
    <property type="match status" value="1"/>
</dbReference>
<dbReference type="NCBIfam" id="NF008694">
    <property type="entry name" value="PRK11713.3-2"/>
    <property type="match status" value="1"/>
</dbReference>
<dbReference type="NCBIfam" id="NF008696">
    <property type="entry name" value="PRK11713.3-5"/>
    <property type="match status" value="1"/>
</dbReference>
<evidence type="ECO:0000256" key="2">
    <source>
        <dbReference type="ARBA" id="ARBA00005528"/>
    </source>
</evidence>
<evidence type="ECO:0000256" key="1">
    <source>
        <dbReference type="ARBA" id="ARBA00004496"/>
    </source>
</evidence>
<dbReference type="CDD" id="cd18084">
    <property type="entry name" value="RsmE-like"/>
    <property type="match status" value="1"/>
</dbReference>
<comment type="subcellular location">
    <subcellularLocation>
        <location evidence="1 12">Cytoplasm</location>
    </subcellularLocation>
</comment>
<sequence length="246" mass="26791">MATATRLFIPQDLQAGRPVEADPDQAHYLSRVLRLGAGAPLVLFNGRDGEWDAVVTEIGKNRATLRPETQRRAQVSSPDVWLAFAPVKKTQTDFIVQKATELGVSRLIPILTDRTQSERVRTDRLTATAVEAAEQCERLDVPVVVEPIRLDRLIDTWPTDRMLYLCAEAGDAQPLASAAKPGPAAFVTGPEGGFSQQELDLMRRSPLVQPISLGPRILRAETAAMAALAVWQAVSGDWGGRPPPRG</sequence>
<dbReference type="RefSeq" id="WP_169623986.1">
    <property type="nucleotide sequence ID" value="NZ_JABBNT010000001.1"/>
</dbReference>
<evidence type="ECO:0000256" key="8">
    <source>
        <dbReference type="ARBA" id="ARBA00022679"/>
    </source>
</evidence>
<dbReference type="SUPFAM" id="SSF75217">
    <property type="entry name" value="alpha/beta knot"/>
    <property type="match status" value="1"/>
</dbReference>
<organism evidence="15 16">
    <name type="scientific">Pacificispira spongiicola</name>
    <dbReference type="NCBI Taxonomy" id="2729598"/>
    <lineage>
        <taxon>Bacteria</taxon>
        <taxon>Pseudomonadati</taxon>
        <taxon>Pseudomonadota</taxon>
        <taxon>Alphaproteobacteria</taxon>
        <taxon>Rhodospirillales</taxon>
        <taxon>Rhodospirillaceae</taxon>
        <taxon>Pacificispira</taxon>
    </lineage>
</organism>
<proteinExistence type="inferred from homology"/>
<dbReference type="PANTHER" id="PTHR30027">
    <property type="entry name" value="RIBOSOMAL RNA SMALL SUBUNIT METHYLTRANSFERASE E"/>
    <property type="match status" value="1"/>
</dbReference>
<keyword evidence="5 12" id="KW-0963">Cytoplasm</keyword>
<keyword evidence="16" id="KW-1185">Reference proteome</keyword>
<gene>
    <name evidence="15" type="ORF">HH303_04535</name>
</gene>
<dbReference type="PANTHER" id="PTHR30027:SF3">
    <property type="entry name" value="16S RRNA (URACIL(1498)-N(3))-METHYLTRANSFERASE"/>
    <property type="match status" value="1"/>
</dbReference>
<accession>A0A7Y0HFA1</accession>
<dbReference type="GO" id="GO:0070042">
    <property type="term" value="F:rRNA (uridine-N3-)-methyltransferase activity"/>
    <property type="evidence" value="ECO:0007669"/>
    <property type="project" value="TreeGrafter"/>
</dbReference>
<keyword evidence="7 12" id="KW-0489">Methyltransferase</keyword>
<name>A0A7Y0HFA1_9PROT</name>
<evidence type="ECO:0000256" key="11">
    <source>
        <dbReference type="ARBA" id="ARBA00047944"/>
    </source>
</evidence>
<dbReference type="Gene3D" id="2.40.240.20">
    <property type="entry name" value="Hypothetical PUA domain-like, domain 1"/>
    <property type="match status" value="1"/>
</dbReference>
<dbReference type="InterPro" id="IPR029028">
    <property type="entry name" value="Alpha/beta_knot_MTases"/>
</dbReference>
<dbReference type="InterPro" id="IPR006700">
    <property type="entry name" value="RsmE"/>
</dbReference>
<dbReference type="Gene3D" id="3.40.1280.10">
    <property type="match status" value="1"/>
</dbReference>
<evidence type="ECO:0000313" key="15">
    <source>
        <dbReference type="EMBL" id="NMM43732.1"/>
    </source>
</evidence>
<evidence type="ECO:0000256" key="5">
    <source>
        <dbReference type="ARBA" id="ARBA00022490"/>
    </source>
</evidence>
<dbReference type="InterPro" id="IPR015947">
    <property type="entry name" value="PUA-like_sf"/>
</dbReference>
<dbReference type="EC" id="2.1.1.193" evidence="3 12"/>
<reference evidence="15 16" key="1">
    <citation type="submission" date="2020-04" db="EMBL/GenBank/DDBJ databases">
        <title>Rhodospirillaceae bacterium KN72 isolated from deep sea.</title>
        <authorList>
            <person name="Zhang D.-C."/>
        </authorList>
    </citation>
    <scope>NUCLEOTIDE SEQUENCE [LARGE SCALE GENOMIC DNA]</scope>
    <source>
        <strain evidence="15 16">KN72</strain>
    </source>
</reference>
<dbReference type="PIRSF" id="PIRSF015601">
    <property type="entry name" value="MTase_slr0722"/>
    <property type="match status" value="1"/>
</dbReference>
<dbReference type="AlphaFoldDB" id="A0A7Y0HFA1"/>
<dbReference type="SUPFAM" id="SSF88697">
    <property type="entry name" value="PUA domain-like"/>
    <property type="match status" value="1"/>
</dbReference>
<dbReference type="InterPro" id="IPR029026">
    <property type="entry name" value="tRNA_m1G_MTases_N"/>
</dbReference>
<comment type="catalytic activity">
    <reaction evidence="11 12">
        <text>uridine(1498) in 16S rRNA + S-adenosyl-L-methionine = N(3)-methyluridine(1498) in 16S rRNA + S-adenosyl-L-homocysteine + H(+)</text>
        <dbReference type="Rhea" id="RHEA:42920"/>
        <dbReference type="Rhea" id="RHEA-COMP:10283"/>
        <dbReference type="Rhea" id="RHEA-COMP:10284"/>
        <dbReference type="ChEBI" id="CHEBI:15378"/>
        <dbReference type="ChEBI" id="CHEBI:57856"/>
        <dbReference type="ChEBI" id="CHEBI:59789"/>
        <dbReference type="ChEBI" id="CHEBI:65315"/>
        <dbReference type="ChEBI" id="CHEBI:74502"/>
        <dbReference type="EC" id="2.1.1.193"/>
    </reaction>
</comment>
<evidence type="ECO:0000256" key="3">
    <source>
        <dbReference type="ARBA" id="ARBA00012328"/>
    </source>
</evidence>
<dbReference type="Pfam" id="PF04452">
    <property type="entry name" value="Methyltrans_RNA"/>
    <property type="match status" value="1"/>
</dbReference>
<keyword evidence="8 12" id="KW-0808">Transferase</keyword>
<dbReference type="GO" id="GO:0070475">
    <property type="term" value="P:rRNA base methylation"/>
    <property type="evidence" value="ECO:0007669"/>
    <property type="project" value="TreeGrafter"/>
</dbReference>
<comment type="function">
    <text evidence="10 12">Specifically methylates the N3 position of the uracil ring of uridine 1498 (m3U1498) in 16S rRNA. Acts on the fully assembled 30S ribosomal subunit.</text>
</comment>
<evidence type="ECO:0000256" key="6">
    <source>
        <dbReference type="ARBA" id="ARBA00022552"/>
    </source>
</evidence>
<feature type="domain" description="Ribosomal RNA small subunit methyltransferase E PUA-like" evidence="14">
    <location>
        <begin position="22"/>
        <end position="67"/>
    </location>
</feature>
<dbReference type="InterPro" id="IPR046886">
    <property type="entry name" value="RsmE_MTase_dom"/>
</dbReference>
<evidence type="ECO:0000256" key="7">
    <source>
        <dbReference type="ARBA" id="ARBA00022603"/>
    </source>
</evidence>
<evidence type="ECO:0000313" key="16">
    <source>
        <dbReference type="Proteomes" id="UP000539372"/>
    </source>
</evidence>
<evidence type="ECO:0000256" key="9">
    <source>
        <dbReference type="ARBA" id="ARBA00022691"/>
    </source>
</evidence>
<evidence type="ECO:0000259" key="13">
    <source>
        <dbReference type="Pfam" id="PF04452"/>
    </source>
</evidence>
<evidence type="ECO:0000256" key="10">
    <source>
        <dbReference type="ARBA" id="ARBA00025699"/>
    </source>
</evidence>
<evidence type="ECO:0000256" key="4">
    <source>
        <dbReference type="ARBA" id="ARBA00013673"/>
    </source>
</evidence>
<dbReference type="InterPro" id="IPR046887">
    <property type="entry name" value="RsmE_PUA-like"/>
</dbReference>
<protein>
    <recommendedName>
        <fullName evidence="4 12">Ribosomal RNA small subunit methyltransferase E</fullName>
        <ecNumber evidence="3 12">2.1.1.193</ecNumber>
    </recommendedName>
</protein>
<keyword evidence="6 12" id="KW-0698">rRNA processing</keyword>
<comment type="similarity">
    <text evidence="2 12">Belongs to the RNA methyltransferase RsmE family.</text>
</comment>
<keyword evidence="9 12" id="KW-0949">S-adenosyl-L-methionine</keyword>